<organism evidence="4 5">
    <name type="scientific">Zygosaccharomyces rouxii</name>
    <dbReference type="NCBI Taxonomy" id="4956"/>
    <lineage>
        <taxon>Eukaryota</taxon>
        <taxon>Fungi</taxon>
        <taxon>Dikarya</taxon>
        <taxon>Ascomycota</taxon>
        <taxon>Saccharomycotina</taxon>
        <taxon>Saccharomycetes</taxon>
        <taxon>Saccharomycetales</taxon>
        <taxon>Saccharomycetaceae</taxon>
        <taxon>Zygosaccharomyces</taxon>
    </lineage>
</organism>
<dbReference type="PANTHER" id="PTHR28298:SF1">
    <property type="entry name" value="EISOSOME PROTEIN 1"/>
    <property type="match status" value="1"/>
</dbReference>
<comment type="caution">
    <text evidence="4">The sequence shown here is derived from an EMBL/GenBank/DDBJ whole genome shotgun (WGS) entry which is preliminary data.</text>
</comment>
<evidence type="ECO:0000313" key="5">
    <source>
        <dbReference type="Proteomes" id="UP000187013"/>
    </source>
</evidence>
<feature type="compositionally biased region" description="Basic and acidic residues" evidence="3">
    <location>
        <begin position="779"/>
        <end position="800"/>
    </location>
</feature>
<dbReference type="Proteomes" id="UP000187013">
    <property type="component" value="Unassembled WGS sequence"/>
</dbReference>
<gene>
    <name evidence="4" type="ORF">ZYGR_0AS00480</name>
</gene>
<feature type="compositionally biased region" description="Basic and acidic residues" evidence="3">
    <location>
        <begin position="258"/>
        <end position="277"/>
    </location>
</feature>
<feature type="region of interest" description="Disordered" evidence="3">
    <location>
        <begin position="248"/>
        <end position="278"/>
    </location>
</feature>
<evidence type="ECO:0000256" key="1">
    <source>
        <dbReference type="ARBA" id="ARBA00008528"/>
    </source>
</evidence>
<feature type="compositionally biased region" description="Basic and acidic residues" evidence="3">
    <location>
        <begin position="734"/>
        <end position="765"/>
    </location>
</feature>
<dbReference type="OrthoDB" id="4070583at2759"/>
<keyword evidence="2" id="KW-0175">Coiled coil</keyword>
<proteinExistence type="inferred from homology"/>
<evidence type="ECO:0000313" key="4">
    <source>
        <dbReference type="EMBL" id="GAV54726.1"/>
    </source>
</evidence>
<feature type="compositionally biased region" description="Polar residues" evidence="3">
    <location>
        <begin position="766"/>
        <end position="778"/>
    </location>
</feature>
<dbReference type="InterPro" id="IPR024527">
    <property type="entry name" value="Eisosome1"/>
</dbReference>
<evidence type="ECO:0000256" key="2">
    <source>
        <dbReference type="SAM" id="Coils"/>
    </source>
</evidence>
<feature type="region of interest" description="Disordered" evidence="3">
    <location>
        <begin position="698"/>
        <end position="820"/>
    </location>
</feature>
<feature type="region of interest" description="Disordered" evidence="3">
    <location>
        <begin position="1"/>
        <end position="21"/>
    </location>
</feature>
<name>A0A1Q3AG33_ZYGRO</name>
<feature type="region of interest" description="Disordered" evidence="3">
    <location>
        <begin position="828"/>
        <end position="847"/>
    </location>
</feature>
<accession>A0A1Q3AG33</accession>
<dbReference type="GO" id="GO:0070941">
    <property type="term" value="P:eisosome assembly"/>
    <property type="evidence" value="ECO:0007669"/>
    <property type="project" value="TreeGrafter"/>
</dbReference>
<reference evidence="4 5" key="1">
    <citation type="submission" date="2016-08" db="EMBL/GenBank/DDBJ databases">
        <title>Draft genome sequence of allopolyploid Zygosaccharomyces rouxii.</title>
        <authorList>
            <person name="Watanabe J."/>
            <person name="Uehara K."/>
            <person name="Mogi Y."/>
            <person name="Tsukioka Y."/>
        </authorList>
    </citation>
    <scope>NUCLEOTIDE SEQUENCE [LARGE SCALE GENOMIC DNA]</scope>
    <source>
        <strain evidence="4 5">NBRC 110957</strain>
    </source>
</reference>
<protein>
    <recommendedName>
        <fullName evidence="6">Eisosome protein 1</fullName>
    </recommendedName>
</protein>
<evidence type="ECO:0000256" key="3">
    <source>
        <dbReference type="SAM" id="MobiDB-lite"/>
    </source>
</evidence>
<sequence length="847" mass="94616">MSLVSTVNDEERTDLLNSSGNANGTVVENVITTTEEKPITTKSVRGFSVYHKGGNAQLSKEALYRAKVKYGIYQSPARSFTTGVAEPRVASDVAANLANDNRTTIEAYKRLFVDPSAHTAARRSLVNGGPRVENVVIPESHYGSHQAATRAYSVASVAGEENAKRSQNPPSSPVTRAHSLKSANRAFYGTKLPEQEEVVPKPVGKKPMDMSKILSSAENRAQSRVTDRLDPVKMNQGIKTSTQNLHRVRSTSLTGAVYKDKKDGKEAPSKEASEAQGDRSLYAQWAAYAVRDMDPTALTNKEFEERERAKRELLSQITSQQVLTKARQNADKQLDAIDAQDVHRVLFGNDAYNRAAIEIAQRNAQRQAGETNVHEGKLDIGGGLWLSPDDVHTIAREMVDPVLGEVHQRADDQRATDVDIKERNDHVTSEWDAWMAMHQTKEHNNEALLVNSQNKRTREAESARGEAEKNFAELCDRMDKQVAERTDLLNQTKQAREQLEKETEEKLAQNKEDNKAALKDFKGQHVKELDAAREEQRRLIQPYEERLEEANREHETLVQERTAINGEIAKLRESIEEHKSQLSKYETEMKSHEEQHANAEEELKKLETEREGIQSHYDDTVVINANKAKEQALLSSEEARLQNLKVEAIINERKSELNRTEQELQREKLNMLEAMRKTAEARGDENIDEERVKQLIGMTSTDYVKQQQKSQKSPGKTEKTKAPVADKGPVADKALTHGQDDLEANAKEFRERVGGKANEAKEKHSQTVAESTAASPTKTEAKAKNLASKDKSNGGEDHPDNVSGISQISEAAGNAKHLSEEDLQELAEDAEQRVGGEPKSSYFKEVF</sequence>
<dbReference type="PANTHER" id="PTHR28298">
    <property type="entry name" value="EISOSOME PROTEIN 1"/>
    <property type="match status" value="1"/>
</dbReference>
<comment type="similarity">
    <text evidence="1">Belongs to the EIS1 family.</text>
</comment>
<dbReference type="EMBL" id="BDGX01000045">
    <property type="protein sequence ID" value="GAV54726.1"/>
    <property type="molecule type" value="Genomic_DNA"/>
</dbReference>
<dbReference type="AlphaFoldDB" id="A0A1Q3AG33"/>
<evidence type="ECO:0008006" key="6">
    <source>
        <dbReference type="Google" id="ProtNLM"/>
    </source>
</evidence>
<feature type="region of interest" description="Disordered" evidence="3">
    <location>
        <begin position="159"/>
        <end position="180"/>
    </location>
</feature>
<dbReference type="Pfam" id="PF12757">
    <property type="entry name" value="Eisosome1"/>
    <property type="match status" value="1"/>
</dbReference>
<feature type="coiled-coil region" evidence="2">
    <location>
        <begin position="482"/>
        <end position="682"/>
    </location>
</feature>